<reference evidence="2 4" key="2">
    <citation type="submission" date="2020-03" db="EMBL/GenBank/DDBJ databases">
        <title>Genomic Encyclopedia of Type Strains, Phase IV (KMG-IV): sequencing the most valuable type-strain genomes for metagenomic binning, comparative biology and taxonomic classification.</title>
        <authorList>
            <person name="Goeker M."/>
        </authorList>
    </citation>
    <scope>NUCLEOTIDE SEQUENCE [LARGE SCALE GENOMIC DNA]</scope>
    <source>
        <strain evidence="2 4">DSM 105722</strain>
    </source>
</reference>
<accession>A0A7X5YEA6</accession>
<dbReference type="EMBL" id="CP043839">
    <property type="protein sequence ID" value="WOF13267.1"/>
    <property type="molecule type" value="Genomic_DNA"/>
</dbReference>
<reference evidence="3 5" key="1">
    <citation type="submission" date="2019-09" db="EMBL/GenBank/DDBJ databases">
        <title>Butyricimonas paravirosa DSM 105722 (=214-4 = JCM 18677 = CCUG 65563).</title>
        <authorList>
            <person name="Le Roy T."/>
            <person name="Cani P.D."/>
        </authorList>
    </citation>
    <scope>NUCLEOTIDE SEQUENCE [LARGE SCALE GENOMIC DNA]</scope>
    <source>
        <strain evidence="3 5">DSM 105722</strain>
    </source>
</reference>
<dbReference type="Proteomes" id="UP000576368">
    <property type="component" value="Unassembled WGS sequence"/>
</dbReference>
<evidence type="ECO:0000313" key="5">
    <source>
        <dbReference type="Proteomes" id="UP001302374"/>
    </source>
</evidence>
<gene>
    <name evidence="3" type="ORF">F1644_13785</name>
    <name evidence="2" type="ORF">GGR15_003227</name>
</gene>
<dbReference type="Proteomes" id="UP001302374">
    <property type="component" value="Chromosome"/>
</dbReference>
<keyword evidence="5" id="KW-1185">Reference proteome</keyword>
<evidence type="ECO:0000256" key="1">
    <source>
        <dbReference type="SAM" id="SignalP"/>
    </source>
</evidence>
<evidence type="ECO:0008006" key="6">
    <source>
        <dbReference type="Google" id="ProtNLM"/>
    </source>
</evidence>
<dbReference type="PROSITE" id="PS51257">
    <property type="entry name" value="PROKAR_LIPOPROTEIN"/>
    <property type="match status" value="1"/>
</dbReference>
<dbReference type="AlphaFoldDB" id="A0A7X5YEA6"/>
<sequence>MKSLLYILLALSLFCACSDEPEFPDPGLDTTRTSRDTVRLDTIDTYTISMNVEAPNGIERIQLLNGRNYEVLEEFTEEYRGMKNFIFEYPVDLTGLQVDTTLLYIVKVVDKDMRSYNKGFTLNVLKHSAPEIKLVGTSEVLGLVSPVFEIKMLFETGLNTIRSYRVLFEGNVVDEATFDEPLHEYKYKNIFDVDMIMGEEYSLRIELTDDKGTVGVKDLKLRLIEAKRPHKVTVSTSEKGLAADIEFYYNKLNRLDSLVCTNYRKQMVNGQLVDVGYYARYDFEYTEEGMVSRIVYVSDDGESINEYSYLSGTKQLSGICDPGYPSSDITVAEWYNDGNVKSYYKGTNAIPVDDIYYADDLKGDNKIFAEYWVSRGARQHCVDMTSIQVPTYFPELPPVLCGTKNYWAELFLYKYVFAKTIETETEKEKTQLACFTDNIGQVVRLRRVEPDIFGRESYTEYVFSYE</sequence>
<feature type="signal peptide" evidence="1">
    <location>
        <begin position="1"/>
        <end position="18"/>
    </location>
</feature>
<protein>
    <recommendedName>
        <fullName evidence="6">DUF4595 domain-containing protein</fullName>
    </recommendedName>
</protein>
<proteinExistence type="predicted"/>
<evidence type="ECO:0000313" key="4">
    <source>
        <dbReference type="Proteomes" id="UP000576368"/>
    </source>
</evidence>
<evidence type="ECO:0000313" key="2">
    <source>
        <dbReference type="EMBL" id="NJC19593.1"/>
    </source>
</evidence>
<organism evidence="2 4">
    <name type="scientific">Butyricimonas paravirosa</name>
    <dbReference type="NCBI Taxonomy" id="1472417"/>
    <lineage>
        <taxon>Bacteria</taxon>
        <taxon>Pseudomonadati</taxon>
        <taxon>Bacteroidota</taxon>
        <taxon>Bacteroidia</taxon>
        <taxon>Bacteroidales</taxon>
        <taxon>Odoribacteraceae</taxon>
        <taxon>Butyricimonas</taxon>
    </lineage>
</organism>
<keyword evidence="1" id="KW-0732">Signal</keyword>
<evidence type="ECO:0000313" key="3">
    <source>
        <dbReference type="EMBL" id="WOF13267.1"/>
    </source>
</evidence>
<dbReference type="GeneID" id="86892382"/>
<feature type="chain" id="PRO_5030864551" description="DUF4595 domain-containing protein" evidence="1">
    <location>
        <begin position="19"/>
        <end position="466"/>
    </location>
</feature>
<name>A0A7X5YEA6_9BACT</name>
<dbReference type="RefSeq" id="WP_147344428.1">
    <property type="nucleotide sequence ID" value="NZ_BMPA01000001.1"/>
</dbReference>
<dbReference type="EMBL" id="JAATLI010000011">
    <property type="protein sequence ID" value="NJC19593.1"/>
    <property type="molecule type" value="Genomic_DNA"/>
</dbReference>